<evidence type="ECO:0000313" key="2">
    <source>
        <dbReference type="EMBL" id="ARJ04550.1"/>
    </source>
</evidence>
<dbReference type="EMBL" id="CP020715">
    <property type="protein sequence ID" value="ARJ04550.1"/>
    <property type="molecule type" value="Genomic_DNA"/>
</dbReference>
<accession>A0A1X9LRK3</accession>
<organism evidence="2 3">
    <name type="scientific">Cnuibacter physcomitrellae</name>
    <dbReference type="NCBI Taxonomy" id="1619308"/>
    <lineage>
        <taxon>Bacteria</taxon>
        <taxon>Bacillati</taxon>
        <taxon>Actinomycetota</taxon>
        <taxon>Actinomycetes</taxon>
        <taxon>Micrococcales</taxon>
        <taxon>Microbacteriaceae</taxon>
        <taxon>Cnuibacter</taxon>
    </lineage>
</organism>
<dbReference type="STRING" id="1619308.B5808_04405"/>
<feature type="region of interest" description="Disordered" evidence="1">
    <location>
        <begin position="631"/>
        <end position="658"/>
    </location>
</feature>
<dbReference type="Pfam" id="PF26099">
    <property type="entry name" value="DUF8034"/>
    <property type="match status" value="1"/>
</dbReference>
<reference evidence="2 3" key="1">
    <citation type="submission" date="2017-04" db="EMBL/GenBank/DDBJ databases">
        <authorList>
            <person name="Afonso C.L."/>
            <person name="Miller P.J."/>
            <person name="Scott M.A."/>
            <person name="Spackman E."/>
            <person name="Goraichik I."/>
            <person name="Dimitrov K.M."/>
            <person name="Suarez D.L."/>
            <person name="Swayne D.E."/>
        </authorList>
    </citation>
    <scope>NUCLEOTIDE SEQUENCE [LARGE SCALE GENOMIC DNA]</scope>
    <source>
        <strain evidence="3">XA(T)</strain>
    </source>
</reference>
<sequence length="658" mass="72029">MTMADITIRGLPLDSVPAWAVLERRLFADIEEAWRLFSRRYTGDDGGILFPAVFTDRDGVDDLYEPFFNWPAFYLLGGSDDVLAAAKRHWEGVTAQLEAAGMLTDEYENGYDWFHQGESLLFFYGLCAADPSDEAFARRARRFAELYTDPARGNYDPEHRIIRAPHNGALGPRPGLGDTVEPYPAAPVEMERYGLPLEGVPGITTWADVLDPANALAMAEAMQQAAEGDVVVNLAATSLVANRWLYDGDPVAADWITAYVSAWSERAEANGGLVPDSVALDGTVGGLHGGRWYGGHYGWTWPHGLPSVGMATIVSGLNAALVTGDDRYLDMGRRVLDAVLEQAIVAPVTETTYSLRGGWLARLGADAARPALLVPHRFGAAGWFDFAPMPLELPTWLWWWSRSEADRARLQRVRDGLPATTEPVKAFRDKAEAGHEAPWLDFLDGRLPDYPERALEMALGQVARRIALILADDSDPATVHLHFWQRVNPVVTEILTQLVSGAPQVLYNGGLPFAAVDYEDAERRRPGLPPDVAALVTAVERDRVAVELVNTSPIHSRRIVVRPSRSRGDALVGLRYETEPGAVFPGASTAYAATRAARRTESLEVAGDGVEVDLPPAHHARIELVLAVGAARPRHRGTSPDSDQNDTIDPVEQMKERA</sequence>
<proteinExistence type="predicted"/>
<dbReference type="AlphaFoldDB" id="A0A1X9LRK3"/>
<name>A0A1X9LRK3_9MICO</name>
<dbReference type="Proteomes" id="UP000192775">
    <property type="component" value="Chromosome"/>
</dbReference>
<dbReference type="KEGG" id="cphy:B5808_04405"/>
<evidence type="ECO:0000313" key="3">
    <source>
        <dbReference type="Proteomes" id="UP000192775"/>
    </source>
</evidence>
<protein>
    <submittedName>
        <fullName evidence="2">Uncharacterized protein</fullName>
    </submittedName>
</protein>
<dbReference type="InterPro" id="IPR058347">
    <property type="entry name" value="DUF8034"/>
</dbReference>
<gene>
    <name evidence="2" type="ORF">B5808_04405</name>
</gene>
<keyword evidence="3" id="KW-1185">Reference proteome</keyword>
<evidence type="ECO:0000256" key="1">
    <source>
        <dbReference type="SAM" id="MobiDB-lite"/>
    </source>
</evidence>